<sequence>MSFPGQHMASHFGQHCPGWGHLPAVNDNNPPGQRKQAVPPASGALGFQHMADRSGNGRPRPHHTVWVQPPGQWQHPATALSVGIHPPGQWQQRGPLASSGAGIQVGFGRSLPPDVQIRKASTASGNARARSRSPHRRRHHRQEFDMASIKSNLEALSPEEFAQVFFNLPREHRGVAYQAPPGVNRIAMCNRLSAIRRERCVALASRAQKQHWESDSWAIVPIAKQTSRHFWDLLRLVPLATQDESKWKATVNFLKGCPEKPDPREGAARVLDFNTDLRARAVSPVRSPQPRALSSASSGKATLSAMAATPPTRGQVSSPSGREQASRDDFATLFARRVETDIANLSLASLEIDPSNRRSKKCTPAKALAAIGDTRAMSVEHQDVFKIYHRRFESLLEGVKITSRHAKPLKSLCNVLNLDVKEIDTALPDKDQAAAEACLAALHAIAVLQFWVLGLRTGRAESVEVLMRLAGSVWLQMLYARASRRSAFLLRQVGTDPWEKGWAELWRGPVLYWITHFLPGRYAQGPRIYVGEAVDMPRRASEYIIRILAPHGATQQPFFDIIRGGATDGLHLRANLCEWLLLPLRVAPFCAAARKFEERAWQKVVGSLNPPRIYALLNVKRSAPAACDRLVGRNRPCIRRHIKNSQISQQAEKRQANQAWKEPLKAVAAALAGHEFPNSGQVAKSAWKLSPAAWIYVVRRATTCEDGFRRQRALCMLRRIARVRKDLVAPVACIYCSIPWVGDLAGKRVIFDSIRNLLRRWRTAGIWIPLLRHATVRFHWVATPWLRTLLSSAASLPALLCEPIAPVCKCRELLFVCPTSPAVTIDGERHIAAPQGDVPWPLGLRPLSEWPASLTLPPKREDLLSHVRDMMRRLRNRCKLDDDGHLVETIAAESVDELWSFVEARSSNFPVTWEDVSAARYFLRDFYVQFFDHNPSRLGVFCRKLVYLKGRSALNFGPDQPAVDFTWSRADEGQAIKAMADIPQLLVDLQPARLSKASVFSWAGGQPFFLPKWKAPGLKWRLVINKSQTPCNTLHSVFCKAIDVALNHMPRELWSDYGSTGDLIRLCDRCNREVAATFHEVATHTQAEDMCDCFHHLPCDEIVGIWDSVSQYWAAKGVQHVTVPIRAGGGPGRLGKYSTPGSVSVRLLDVHVVLSHFVTTNFVAMCGFLGRELRGAPISDALSCAALRLFKWQREQQRRPMEVRDTVNFPGSCMKLVHFLGRNMLALDASFRDDVRLFCAWEASGPISNSLVKQWSSERLKRRFTTGTMLREESDPDVFTGLHTKWIRGQLHISPVFPDPGAAIVYQDKNCPCTKPWSSWGPPAQRTALVSGLLCRCWHQSNSDAARSSAIWEVMVTLILKAGFPRCVAQRAASKWACTWKPPGFSAAVPSNVIDVSAALETM</sequence>
<accession>A0A813JKX0</accession>
<feature type="compositionally biased region" description="Polar residues" evidence="1">
    <location>
        <begin position="292"/>
        <end position="301"/>
    </location>
</feature>
<gene>
    <name evidence="2" type="ORF">PGLA2088_LOCUS21483</name>
</gene>
<organism evidence="2 3">
    <name type="scientific">Polarella glacialis</name>
    <name type="common">Dinoflagellate</name>
    <dbReference type="NCBI Taxonomy" id="89957"/>
    <lineage>
        <taxon>Eukaryota</taxon>
        <taxon>Sar</taxon>
        <taxon>Alveolata</taxon>
        <taxon>Dinophyceae</taxon>
        <taxon>Suessiales</taxon>
        <taxon>Suessiaceae</taxon>
        <taxon>Polarella</taxon>
    </lineage>
</organism>
<evidence type="ECO:0000313" key="2">
    <source>
        <dbReference type="EMBL" id="CAE8679675.1"/>
    </source>
</evidence>
<dbReference type="EMBL" id="CAJNNW010025786">
    <property type="protein sequence ID" value="CAE8679675.1"/>
    <property type="molecule type" value="Genomic_DNA"/>
</dbReference>
<reference evidence="2" key="1">
    <citation type="submission" date="2021-02" db="EMBL/GenBank/DDBJ databases">
        <authorList>
            <person name="Dougan E. K."/>
            <person name="Rhodes N."/>
            <person name="Thang M."/>
            <person name="Chan C."/>
        </authorList>
    </citation>
    <scope>NUCLEOTIDE SEQUENCE</scope>
</reference>
<evidence type="ECO:0000313" key="3">
    <source>
        <dbReference type="Proteomes" id="UP000626109"/>
    </source>
</evidence>
<feature type="region of interest" description="Disordered" evidence="1">
    <location>
        <begin position="21"/>
        <end position="60"/>
    </location>
</feature>
<comment type="caution">
    <text evidence="2">The sequence shown here is derived from an EMBL/GenBank/DDBJ whole genome shotgun (WGS) entry which is preliminary data.</text>
</comment>
<proteinExistence type="predicted"/>
<evidence type="ECO:0000256" key="1">
    <source>
        <dbReference type="SAM" id="MobiDB-lite"/>
    </source>
</evidence>
<feature type="region of interest" description="Disordered" evidence="1">
    <location>
        <begin position="119"/>
        <end position="142"/>
    </location>
</feature>
<feature type="compositionally biased region" description="Basic residues" evidence="1">
    <location>
        <begin position="129"/>
        <end position="141"/>
    </location>
</feature>
<protein>
    <submittedName>
        <fullName evidence="2">Uncharacterized protein</fullName>
    </submittedName>
</protein>
<feature type="region of interest" description="Disordered" evidence="1">
    <location>
        <begin position="281"/>
        <end position="326"/>
    </location>
</feature>
<name>A0A813JKX0_POLGL</name>
<dbReference type="Proteomes" id="UP000626109">
    <property type="component" value="Unassembled WGS sequence"/>
</dbReference>
<feature type="compositionally biased region" description="Polar residues" evidence="1">
    <location>
        <begin position="312"/>
        <end position="323"/>
    </location>
</feature>